<dbReference type="EMBL" id="JAXCLX010000001">
    <property type="protein sequence ID" value="MDY0870635.1"/>
    <property type="molecule type" value="Genomic_DNA"/>
</dbReference>
<dbReference type="Gene3D" id="1.10.150.130">
    <property type="match status" value="1"/>
</dbReference>
<reference evidence="6 7" key="1">
    <citation type="journal article" date="2013" name="Antonie Van Leeuwenhoek">
        <title>Dongia rigui sp. nov., isolated from freshwater of a large wetland in Korea.</title>
        <authorList>
            <person name="Baik K.S."/>
            <person name="Hwang Y.M."/>
            <person name="Choi J.S."/>
            <person name="Kwon J."/>
            <person name="Seong C.N."/>
        </authorList>
    </citation>
    <scope>NUCLEOTIDE SEQUENCE [LARGE SCALE GENOMIC DNA]</scope>
    <source>
        <strain evidence="6 7">04SU4-P</strain>
    </source>
</reference>
<evidence type="ECO:0000256" key="1">
    <source>
        <dbReference type="ARBA" id="ARBA00008857"/>
    </source>
</evidence>
<evidence type="ECO:0000259" key="5">
    <source>
        <dbReference type="PROSITE" id="PS51898"/>
    </source>
</evidence>
<keyword evidence="2" id="KW-0229">DNA integration</keyword>
<sequence length="378" mass="42604">MLLKLKFIWRVTSKGRTYTYYRRGNEAIRINGEVGSATFFEHYRQIHTRFEKSDERPGAKVGSLKALIENYKETHQYLITKPKTKKSYLRYLNHLEEKYGHLPVATLPRPFVVALRDKHQSTPRTANGFIQAMSILMNRAKEIGWINHNPAEGVKLLETGDGHRPWEESEIEAFRACWALGTLERTAYEIALNTGQRGIDCVNMERGHVGDGVISVMQSKTGERVWVPISHDLQVALDAWYGEREKWIADRLDRRNPLPVPLDVKTMILTGKRGRELAGEGTFSHLLNDAYKAVPGLSTGLHFDAAKSGVTSHGLRYTAATRLHELGCSKDVIASITGHDTIAMVEKYIQKKRKAQIAISSLDEATAAQNSNQSVKPL</sequence>
<proteinExistence type="inferred from homology"/>
<dbReference type="PROSITE" id="PS51898">
    <property type="entry name" value="TYR_RECOMBINASE"/>
    <property type="match status" value="1"/>
</dbReference>
<accession>A0ABU5DUL5</accession>
<dbReference type="Pfam" id="PF00589">
    <property type="entry name" value="Phage_integrase"/>
    <property type="match status" value="1"/>
</dbReference>
<dbReference type="InterPro" id="IPR050090">
    <property type="entry name" value="Tyrosine_recombinase_XerCD"/>
</dbReference>
<dbReference type="Proteomes" id="UP001271769">
    <property type="component" value="Unassembled WGS sequence"/>
</dbReference>
<evidence type="ECO:0000256" key="4">
    <source>
        <dbReference type="ARBA" id="ARBA00023172"/>
    </source>
</evidence>
<dbReference type="SUPFAM" id="SSF56349">
    <property type="entry name" value="DNA breaking-rejoining enzymes"/>
    <property type="match status" value="1"/>
</dbReference>
<gene>
    <name evidence="6" type="ORF">SMD31_01820</name>
</gene>
<name>A0ABU5DUL5_9PROT</name>
<evidence type="ECO:0000256" key="2">
    <source>
        <dbReference type="ARBA" id="ARBA00022908"/>
    </source>
</evidence>
<keyword evidence="7" id="KW-1185">Reference proteome</keyword>
<dbReference type="PANTHER" id="PTHR30349">
    <property type="entry name" value="PHAGE INTEGRASE-RELATED"/>
    <property type="match status" value="1"/>
</dbReference>
<keyword evidence="3" id="KW-0238">DNA-binding</keyword>
<dbReference type="RefSeq" id="WP_320498928.1">
    <property type="nucleotide sequence ID" value="NZ_JAXCLX010000001.1"/>
</dbReference>
<dbReference type="InterPro" id="IPR010998">
    <property type="entry name" value="Integrase_recombinase_N"/>
</dbReference>
<feature type="domain" description="Tyr recombinase" evidence="5">
    <location>
        <begin position="141"/>
        <end position="362"/>
    </location>
</feature>
<dbReference type="PANTHER" id="PTHR30349:SF64">
    <property type="entry name" value="PROPHAGE INTEGRASE INTD-RELATED"/>
    <property type="match status" value="1"/>
</dbReference>
<dbReference type="InterPro" id="IPR011010">
    <property type="entry name" value="DNA_brk_join_enz"/>
</dbReference>
<dbReference type="Gene3D" id="1.10.443.10">
    <property type="entry name" value="Intergrase catalytic core"/>
    <property type="match status" value="1"/>
</dbReference>
<evidence type="ECO:0000313" key="7">
    <source>
        <dbReference type="Proteomes" id="UP001271769"/>
    </source>
</evidence>
<dbReference type="InterPro" id="IPR002104">
    <property type="entry name" value="Integrase_catalytic"/>
</dbReference>
<comment type="caution">
    <text evidence="6">The sequence shown here is derived from an EMBL/GenBank/DDBJ whole genome shotgun (WGS) entry which is preliminary data.</text>
</comment>
<comment type="similarity">
    <text evidence="1">Belongs to the 'phage' integrase family.</text>
</comment>
<keyword evidence="4" id="KW-0233">DNA recombination</keyword>
<evidence type="ECO:0000313" key="6">
    <source>
        <dbReference type="EMBL" id="MDY0870635.1"/>
    </source>
</evidence>
<dbReference type="InterPro" id="IPR013762">
    <property type="entry name" value="Integrase-like_cat_sf"/>
</dbReference>
<protein>
    <submittedName>
        <fullName evidence="6">Tyrosine-type recombinase/integrase</fullName>
    </submittedName>
</protein>
<organism evidence="6 7">
    <name type="scientific">Dongia rigui</name>
    <dbReference type="NCBI Taxonomy" id="940149"/>
    <lineage>
        <taxon>Bacteria</taxon>
        <taxon>Pseudomonadati</taxon>
        <taxon>Pseudomonadota</taxon>
        <taxon>Alphaproteobacteria</taxon>
        <taxon>Rhodospirillales</taxon>
        <taxon>Dongiaceae</taxon>
        <taxon>Dongia</taxon>
    </lineage>
</organism>
<evidence type="ECO:0000256" key="3">
    <source>
        <dbReference type="ARBA" id="ARBA00023125"/>
    </source>
</evidence>